<gene>
    <name evidence="1" type="ORF">DL346_20690</name>
</gene>
<dbReference type="OrthoDB" id="2971046at2"/>
<reference evidence="1 2" key="1">
    <citation type="submission" date="2018-06" db="EMBL/GenBank/DDBJ databases">
        <title>Paenibacillus montanisoli sp. nov., isolated from mountain area soil.</title>
        <authorList>
            <person name="Wu M."/>
        </authorList>
    </citation>
    <scope>NUCLEOTIDE SEQUENCE [LARGE SCALE GENOMIC DNA]</scope>
    <source>
        <strain evidence="1 2">RA17</strain>
    </source>
</reference>
<evidence type="ECO:0000313" key="1">
    <source>
        <dbReference type="EMBL" id="RAP74487.1"/>
    </source>
</evidence>
<dbReference type="Proteomes" id="UP000249260">
    <property type="component" value="Unassembled WGS sequence"/>
</dbReference>
<accession>A0A328TVE2</accession>
<organism evidence="1 2">
    <name type="scientific">Paenibacillus montanisoli</name>
    <dbReference type="NCBI Taxonomy" id="2081970"/>
    <lineage>
        <taxon>Bacteria</taxon>
        <taxon>Bacillati</taxon>
        <taxon>Bacillota</taxon>
        <taxon>Bacilli</taxon>
        <taxon>Bacillales</taxon>
        <taxon>Paenibacillaceae</taxon>
        <taxon>Paenibacillus</taxon>
    </lineage>
</organism>
<dbReference type="EMBL" id="QLUW01000004">
    <property type="protein sequence ID" value="RAP74487.1"/>
    <property type="molecule type" value="Genomic_DNA"/>
</dbReference>
<dbReference type="RefSeq" id="WP_112884276.1">
    <property type="nucleotide sequence ID" value="NZ_QLUW01000004.1"/>
</dbReference>
<name>A0A328TVE2_9BACL</name>
<evidence type="ECO:0000313" key="2">
    <source>
        <dbReference type="Proteomes" id="UP000249260"/>
    </source>
</evidence>
<dbReference type="AlphaFoldDB" id="A0A328TVE2"/>
<keyword evidence="2" id="KW-1185">Reference proteome</keyword>
<protein>
    <submittedName>
        <fullName evidence="1">Uncharacterized protein</fullName>
    </submittedName>
</protein>
<proteinExistence type="predicted"/>
<sequence length="80" mass="9526">MQRNCMIQECSKPVKAKKMCSMHHQRWRRHGDPVVTKVRQPAEPTVCKWVKCEKTSVSKGYCSKHYYIYRIQQLQAQQNS</sequence>
<comment type="caution">
    <text evidence="1">The sequence shown here is derived from an EMBL/GenBank/DDBJ whole genome shotgun (WGS) entry which is preliminary data.</text>
</comment>